<feature type="binding site" evidence="16">
    <location>
        <position position="336"/>
    </location>
    <ligand>
        <name>ATP</name>
        <dbReference type="ChEBI" id="CHEBI:30616"/>
    </ligand>
</feature>
<dbReference type="GO" id="GO:0005524">
    <property type="term" value="F:ATP binding"/>
    <property type="evidence" value="ECO:0007669"/>
    <property type="project" value="UniProtKB-UniRule"/>
</dbReference>
<evidence type="ECO:0000256" key="10">
    <source>
        <dbReference type="ARBA" id="ARBA00022833"/>
    </source>
</evidence>
<comment type="catalytic activity">
    <reaction evidence="15 16">
        <text>tRNA(Met) + L-methionine + ATP = L-methionyl-tRNA(Met) + AMP + diphosphate</text>
        <dbReference type="Rhea" id="RHEA:13481"/>
        <dbReference type="Rhea" id="RHEA-COMP:9667"/>
        <dbReference type="Rhea" id="RHEA-COMP:9698"/>
        <dbReference type="ChEBI" id="CHEBI:30616"/>
        <dbReference type="ChEBI" id="CHEBI:33019"/>
        <dbReference type="ChEBI" id="CHEBI:57844"/>
        <dbReference type="ChEBI" id="CHEBI:78442"/>
        <dbReference type="ChEBI" id="CHEBI:78530"/>
        <dbReference type="ChEBI" id="CHEBI:456215"/>
        <dbReference type="EC" id="6.1.1.10"/>
    </reaction>
</comment>
<dbReference type="HAMAP" id="MF_00098">
    <property type="entry name" value="Met_tRNA_synth_type1"/>
    <property type="match status" value="1"/>
</dbReference>
<dbReference type="SUPFAM" id="SSF57770">
    <property type="entry name" value="Methionyl-tRNA synthetase (MetRS), Zn-domain"/>
    <property type="match status" value="1"/>
</dbReference>
<keyword evidence="8 16" id="KW-0479">Metal-binding</keyword>
<proteinExistence type="inferred from homology"/>
<dbReference type="CDD" id="cd02800">
    <property type="entry name" value="tRNA_bind_EcMetRS_like"/>
    <property type="match status" value="1"/>
</dbReference>
<dbReference type="CDD" id="cd07957">
    <property type="entry name" value="Anticodon_Ia_Met"/>
    <property type="match status" value="1"/>
</dbReference>
<evidence type="ECO:0000256" key="2">
    <source>
        <dbReference type="ARBA" id="ARBA00004496"/>
    </source>
</evidence>
<dbReference type="InterPro" id="IPR009080">
    <property type="entry name" value="tRNAsynth_Ia_anticodon-bd"/>
</dbReference>
<evidence type="ECO:0000256" key="9">
    <source>
        <dbReference type="ARBA" id="ARBA00022741"/>
    </source>
</evidence>
<dbReference type="PANTHER" id="PTHR45765:SF1">
    <property type="entry name" value="METHIONINE--TRNA LIGASE, CYTOPLASMIC"/>
    <property type="match status" value="1"/>
</dbReference>
<sequence length="674" mass="76547">MSRQKVLITSALPYANGPLHFGHIAGAYLPGDCYARFQRLIGSDTLYICGSDEYGVAITLSAEIAGRTPKEHVDLYHEVIKGLFQKLNLSFDHYSRTTWEGHEKPVHQYFKDLLENGYIEEKVTDQLYSEQDKRFLADRYVVGVCPGCGFDCARGDECPQCGASYEATDLKNPRSKLTNAPLTRKATKHWFLKLDRFKERLTEWLNSKEWKPNVVNFVKGYIKNLRPRAITRDSEWGVPVPLSNTEGKVLYVWFDAPIGYLSATMEWALKKGDPEQWKAYWCDESTTLVNFIGKDNIPFHAAIFPAMTMGQNQPYKLVDHLPANEFYLLEGRQFSKSEGWYIDLDQFFERYTADQIRYAIAANAPETSDSEFTWKDFQYKCNGDLLGKYGNLANRIMVFSHKNVHGKVPARKNLDEVDKAFLSSIDVLVDQAFQCYQSFSLRKACQVIMELAQRGNIYFDGKQPWKLAKDPEQREVLETVLSCCLECLKALALISSPILPETADKLWTMLGFEGRLSDTGWQKAAAMEIPVGQKLGQPQILFKKIEDEQIEEELAKLKALSKKHQPTEKLLEIEQFKQLDLRVGEIVSAEEIQKSKKLLKLQVNLGEENRTIVSGIRPHYQADQLIGKKVVIVANLKPAKLMGIESQGMVLCGSDGKIMELLSVDTLPAGSRIS</sequence>
<dbReference type="Pfam" id="PF09334">
    <property type="entry name" value="tRNA-synt_1g"/>
    <property type="match status" value="1"/>
</dbReference>
<evidence type="ECO:0000256" key="3">
    <source>
        <dbReference type="ARBA" id="ARBA00008258"/>
    </source>
</evidence>
<dbReference type="PROSITE" id="PS50886">
    <property type="entry name" value="TRBD"/>
    <property type="match status" value="1"/>
</dbReference>
<evidence type="ECO:0000256" key="11">
    <source>
        <dbReference type="ARBA" id="ARBA00022840"/>
    </source>
</evidence>
<feature type="binding site" evidence="16">
    <location>
        <position position="161"/>
    </location>
    <ligand>
        <name>Zn(2+)</name>
        <dbReference type="ChEBI" id="CHEBI:29105"/>
    </ligand>
</feature>
<dbReference type="EC" id="6.1.1.10" evidence="16"/>
<dbReference type="Pfam" id="PF19303">
    <property type="entry name" value="Anticodon_3"/>
    <property type="match status" value="1"/>
</dbReference>
<dbReference type="Proteomes" id="UP000001505">
    <property type="component" value="Chromosome"/>
</dbReference>
<dbReference type="SUPFAM" id="SSF47323">
    <property type="entry name" value="Anticodon-binding domain of a subclass of class I aminoacyl-tRNA synthetases"/>
    <property type="match status" value="1"/>
</dbReference>
<evidence type="ECO:0000256" key="13">
    <source>
        <dbReference type="ARBA" id="ARBA00022917"/>
    </source>
</evidence>
<comment type="cofactor">
    <cofactor evidence="16">
        <name>Zn(2+)</name>
        <dbReference type="ChEBI" id="CHEBI:29105"/>
    </cofactor>
    <text evidence="16">Binds 1 zinc ion per subunit.</text>
</comment>
<dbReference type="RefSeq" id="WP_013181795.1">
    <property type="nucleotide sequence ID" value="NC_014225.1"/>
</dbReference>
<dbReference type="InterPro" id="IPR041872">
    <property type="entry name" value="Anticodon_Met"/>
</dbReference>
<dbReference type="EMBL" id="CP001928">
    <property type="protein sequence ID" value="ADI38076.1"/>
    <property type="molecule type" value="Genomic_DNA"/>
</dbReference>
<evidence type="ECO:0000313" key="18">
    <source>
        <dbReference type="EMBL" id="ADI38076.1"/>
    </source>
</evidence>
<keyword evidence="13 16" id="KW-0648">Protein biosynthesis</keyword>
<keyword evidence="6 16" id="KW-0820">tRNA-binding</keyword>
<protein>
    <recommendedName>
        <fullName evidence="16">Methionine--tRNA ligase</fullName>
        <ecNumber evidence="16">6.1.1.10</ecNumber>
    </recommendedName>
    <alternativeName>
        <fullName evidence="16">Methionyl-tRNA synthetase</fullName>
        <shortName evidence="16">MetRS</shortName>
    </alternativeName>
</protein>
<dbReference type="NCBIfam" id="TIGR00399">
    <property type="entry name" value="metG_C_term"/>
    <property type="match status" value="1"/>
</dbReference>
<comment type="similarity">
    <text evidence="3 16">Belongs to the class-I aminoacyl-tRNA synthetase family. MetG type 1 subfamily.</text>
</comment>
<evidence type="ECO:0000256" key="1">
    <source>
        <dbReference type="ARBA" id="ARBA00003314"/>
    </source>
</evidence>
<dbReference type="AlphaFoldDB" id="D6YVB5"/>
<dbReference type="eggNOG" id="COG0143">
    <property type="taxonomic scope" value="Bacteria"/>
</dbReference>
<evidence type="ECO:0000256" key="5">
    <source>
        <dbReference type="ARBA" id="ARBA00022490"/>
    </source>
</evidence>
<dbReference type="InterPro" id="IPR014729">
    <property type="entry name" value="Rossmann-like_a/b/a_fold"/>
</dbReference>
<evidence type="ECO:0000256" key="12">
    <source>
        <dbReference type="ARBA" id="ARBA00022884"/>
    </source>
</evidence>
<dbReference type="KEGG" id="wch:wcw_0709"/>
<dbReference type="FunFam" id="2.40.50.140:FF:000042">
    <property type="entry name" value="Methionine--tRNA ligase"/>
    <property type="match status" value="1"/>
</dbReference>
<keyword evidence="12 16" id="KW-0694">RNA-binding</keyword>
<dbReference type="Gene3D" id="1.10.730.10">
    <property type="entry name" value="Isoleucyl-tRNA Synthetase, Domain 1"/>
    <property type="match status" value="1"/>
</dbReference>
<comment type="function">
    <text evidence="1 16">Is required not only for elongation of protein synthesis but also for the initiation of all mRNA translation through initiator tRNA(fMet) aminoacylation.</text>
</comment>
<dbReference type="HOGENOM" id="CLU_009710_1_2_0"/>
<feature type="short sequence motif" description="'KMSKS' region" evidence="16">
    <location>
        <begin position="333"/>
        <end position="337"/>
    </location>
</feature>
<dbReference type="NCBIfam" id="NF001100">
    <property type="entry name" value="PRK00133.1"/>
    <property type="match status" value="1"/>
</dbReference>
<dbReference type="InterPro" id="IPR033911">
    <property type="entry name" value="MetRS_core"/>
</dbReference>
<evidence type="ECO:0000256" key="15">
    <source>
        <dbReference type="ARBA" id="ARBA00047364"/>
    </source>
</evidence>
<feature type="domain" description="TRNA-binding" evidence="17">
    <location>
        <begin position="575"/>
        <end position="674"/>
    </location>
</feature>
<dbReference type="GO" id="GO:0000049">
    <property type="term" value="F:tRNA binding"/>
    <property type="evidence" value="ECO:0007669"/>
    <property type="project" value="UniProtKB-UniRule"/>
</dbReference>
<dbReference type="eggNOG" id="COG0073">
    <property type="taxonomic scope" value="Bacteria"/>
</dbReference>
<dbReference type="InterPro" id="IPR004495">
    <property type="entry name" value="Met-tRNA-synth_bsu_C"/>
</dbReference>
<feature type="short sequence motif" description="'HIGH' region" evidence="16">
    <location>
        <begin position="13"/>
        <end position="23"/>
    </location>
</feature>
<evidence type="ECO:0000256" key="14">
    <source>
        <dbReference type="ARBA" id="ARBA00023146"/>
    </source>
</evidence>
<dbReference type="Gene3D" id="2.40.50.140">
    <property type="entry name" value="Nucleic acid-binding proteins"/>
    <property type="match status" value="1"/>
</dbReference>
<dbReference type="PANTHER" id="PTHR45765">
    <property type="entry name" value="METHIONINE--TRNA LIGASE"/>
    <property type="match status" value="1"/>
</dbReference>
<dbReference type="Pfam" id="PF01588">
    <property type="entry name" value="tRNA_bind"/>
    <property type="match status" value="1"/>
</dbReference>
<dbReference type="InterPro" id="IPR014758">
    <property type="entry name" value="Met-tRNA_synth"/>
</dbReference>
<dbReference type="InterPro" id="IPR015413">
    <property type="entry name" value="Methionyl/Leucyl_tRNA_Synth"/>
</dbReference>
<dbReference type="Gene3D" id="2.20.28.20">
    <property type="entry name" value="Methionyl-tRNA synthetase, Zn-domain"/>
    <property type="match status" value="1"/>
</dbReference>
<dbReference type="GO" id="GO:0005829">
    <property type="term" value="C:cytosol"/>
    <property type="evidence" value="ECO:0007669"/>
    <property type="project" value="TreeGrafter"/>
</dbReference>
<feature type="binding site" evidence="16">
    <location>
        <position position="145"/>
    </location>
    <ligand>
        <name>Zn(2+)</name>
        <dbReference type="ChEBI" id="CHEBI:29105"/>
    </ligand>
</feature>
<comment type="subcellular location">
    <subcellularLocation>
        <location evidence="2 16">Cytoplasm</location>
    </subcellularLocation>
</comment>
<dbReference type="STRING" id="716544.wcw_0709"/>
<dbReference type="GO" id="GO:0004825">
    <property type="term" value="F:methionine-tRNA ligase activity"/>
    <property type="evidence" value="ECO:0007669"/>
    <property type="project" value="UniProtKB-UniRule"/>
</dbReference>
<accession>D6YVB5</accession>
<dbReference type="NCBIfam" id="TIGR00398">
    <property type="entry name" value="metG"/>
    <property type="match status" value="1"/>
</dbReference>
<gene>
    <name evidence="16 18" type="primary">metG</name>
    <name evidence="18" type="ordered locus">wcw_0709</name>
</gene>
<feature type="binding site" evidence="16">
    <location>
        <position position="158"/>
    </location>
    <ligand>
        <name>Zn(2+)</name>
        <dbReference type="ChEBI" id="CHEBI:29105"/>
    </ligand>
</feature>
<evidence type="ECO:0000256" key="4">
    <source>
        <dbReference type="ARBA" id="ARBA00011738"/>
    </source>
</evidence>
<evidence type="ECO:0000313" key="19">
    <source>
        <dbReference type="Proteomes" id="UP000001505"/>
    </source>
</evidence>
<evidence type="ECO:0000256" key="8">
    <source>
        <dbReference type="ARBA" id="ARBA00022723"/>
    </source>
</evidence>
<evidence type="ECO:0000256" key="6">
    <source>
        <dbReference type="ARBA" id="ARBA00022555"/>
    </source>
</evidence>
<dbReference type="Gene3D" id="3.40.50.620">
    <property type="entry name" value="HUPs"/>
    <property type="match status" value="1"/>
</dbReference>
<dbReference type="InterPro" id="IPR002547">
    <property type="entry name" value="tRNA-bd_dom"/>
</dbReference>
<name>D6YVB5_WADCW</name>
<keyword evidence="14 16" id="KW-0030">Aminoacyl-tRNA synthetase</keyword>
<evidence type="ECO:0000259" key="17">
    <source>
        <dbReference type="PROSITE" id="PS50886"/>
    </source>
</evidence>
<feature type="binding site" evidence="16">
    <location>
        <position position="148"/>
    </location>
    <ligand>
        <name>Zn(2+)</name>
        <dbReference type="ChEBI" id="CHEBI:29105"/>
    </ligand>
</feature>
<dbReference type="InterPro" id="IPR029038">
    <property type="entry name" value="MetRS_Zn"/>
</dbReference>
<comment type="subunit">
    <text evidence="4 16">Homodimer.</text>
</comment>
<dbReference type="PRINTS" id="PR01041">
    <property type="entry name" value="TRNASYNTHMET"/>
</dbReference>
<organism evidence="18 19">
    <name type="scientific">Waddlia chondrophila (strain ATCC VR-1470 / WSU 86-1044)</name>
    <dbReference type="NCBI Taxonomy" id="716544"/>
    <lineage>
        <taxon>Bacteria</taxon>
        <taxon>Pseudomonadati</taxon>
        <taxon>Chlamydiota</taxon>
        <taxon>Chlamydiia</taxon>
        <taxon>Parachlamydiales</taxon>
        <taxon>Waddliaceae</taxon>
        <taxon>Waddlia</taxon>
    </lineage>
</organism>
<dbReference type="GO" id="GO:0046872">
    <property type="term" value="F:metal ion binding"/>
    <property type="evidence" value="ECO:0007669"/>
    <property type="project" value="UniProtKB-KW"/>
</dbReference>
<dbReference type="OrthoDB" id="9810191at2"/>
<dbReference type="SUPFAM" id="SSF52374">
    <property type="entry name" value="Nucleotidylyl transferase"/>
    <property type="match status" value="1"/>
</dbReference>
<dbReference type="InterPro" id="IPR023458">
    <property type="entry name" value="Met-tRNA_ligase_1"/>
</dbReference>
<keyword evidence="9 16" id="KW-0547">Nucleotide-binding</keyword>
<evidence type="ECO:0000256" key="7">
    <source>
        <dbReference type="ARBA" id="ARBA00022598"/>
    </source>
</evidence>
<reference evidence="18 19" key="1">
    <citation type="journal article" date="2010" name="PLoS ONE">
        <title>The Waddlia genome: a window into chlamydial biology.</title>
        <authorList>
            <person name="Bertelli C."/>
            <person name="Collyn F."/>
            <person name="Croxatto A."/>
            <person name="Ruckert C."/>
            <person name="Polkinghorne A."/>
            <person name="Kebbi-Beghdadi C."/>
            <person name="Goesmann A."/>
            <person name="Vaughan L."/>
            <person name="Greub G."/>
        </authorList>
    </citation>
    <scope>NUCLEOTIDE SEQUENCE [LARGE SCALE GENOMIC DNA]</scope>
    <source>
        <strain evidence="19">ATCC VR-1470 / WSU 86-1044</strain>
    </source>
</reference>
<dbReference type="SUPFAM" id="SSF50249">
    <property type="entry name" value="Nucleic acid-binding proteins"/>
    <property type="match status" value="1"/>
</dbReference>
<dbReference type="GO" id="GO:0006431">
    <property type="term" value="P:methionyl-tRNA aminoacylation"/>
    <property type="evidence" value="ECO:0007669"/>
    <property type="project" value="UniProtKB-UniRule"/>
</dbReference>
<keyword evidence="10 16" id="KW-0862">Zinc</keyword>
<dbReference type="InterPro" id="IPR012340">
    <property type="entry name" value="NA-bd_OB-fold"/>
</dbReference>
<keyword evidence="7 16" id="KW-0436">Ligase</keyword>
<keyword evidence="11 16" id="KW-0067">ATP-binding</keyword>
<keyword evidence="5 16" id="KW-0963">Cytoplasm</keyword>
<evidence type="ECO:0000256" key="16">
    <source>
        <dbReference type="HAMAP-Rule" id="MF_00098"/>
    </source>
</evidence>
<dbReference type="CDD" id="cd00814">
    <property type="entry name" value="MetRS_core"/>
    <property type="match status" value="1"/>
</dbReference>
<keyword evidence="19" id="KW-1185">Reference proteome</keyword>